<dbReference type="AlphaFoldDB" id="A0A5N6YFS2"/>
<gene>
    <name evidence="2" type="ORF">BDV24DRAFT_29534</name>
</gene>
<keyword evidence="1" id="KW-0472">Membrane</keyword>
<proteinExistence type="predicted"/>
<evidence type="ECO:0000256" key="1">
    <source>
        <dbReference type="SAM" id="Phobius"/>
    </source>
</evidence>
<keyword evidence="1" id="KW-0812">Transmembrane</keyword>
<evidence type="ECO:0000313" key="2">
    <source>
        <dbReference type="EMBL" id="KAE8343703.1"/>
    </source>
</evidence>
<keyword evidence="1" id="KW-1133">Transmembrane helix</keyword>
<dbReference type="Proteomes" id="UP000325558">
    <property type="component" value="Unassembled WGS sequence"/>
</dbReference>
<reference evidence="2" key="1">
    <citation type="submission" date="2019-04" db="EMBL/GenBank/DDBJ databases">
        <title>Friends and foes A comparative genomics study of 23 Aspergillus species from section Flavi.</title>
        <authorList>
            <consortium name="DOE Joint Genome Institute"/>
            <person name="Kjaerbolling I."/>
            <person name="Vesth T."/>
            <person name="Frisvad J.C."/>
            <person name="Nybo J.L."/>
            <person name="Theobald S."/>
            <person name="Kildgaard S."/>
            <person name="Isbrandt T."/>
            <person name="Kuo A."/>
            <person name="Sato A."/>
            <person name="Lyhne E.K."/>
            <person name="Kogle M.E."/>
            <person name="Wiebenga A."/>
            <person name="Kun R.S."/>
            <person name="Lubbers R.J."/>
            <person name="Makela M.R."/>
            <person name="Barry K."/>
            <person name="Chovatia M."/>
            <person name="Clum A."/>
            <person name="Daum C."/>
            <person name="Haridas S."/>
            <person name="He G."/>
            <person name="LaButti K."/>
            <person name="Lipzen A."/>
            <person name="Mondo S."/>
            <person name="Riley R."/>
            <person name="Salamov A."/>
            <person name="Simmons B.A."/>
            <person name="Magnuson J.K."/>
            <person name="Henrissat B."/>
            <person name="Mortensen U.H."/>
            <person name="Larsen T.O."/>
            <person name="Devries R.P."/>
            <person name="Grigoriev I.V."/>
            <person name="Machida M."/>
            <person name="Baker S.E."/>
            <person name="Andersen M.R."/>
        </authorList>
    </citation>
    <scope>NUCLEOTIDE SEQUENCE</scope>
    <source>
        <strain evidence="2">CBS 117612</strain>
    </source>
</reference>
<feature type="transmembrane region" description="Helical" evidence="1">
    <location>
        <begin position="6"/>
        <end position="29"/>
    </location>
</feature>
<organism evidence="2">
    <name type="scientific">Aspergillus arachidicola</name>
    <dbReference type="NCBI Taxonomy" id="656916"/>
    <lineage>
        <taxon>Eukaryota</taxon>
        <taxon>Fungi</taxon>
        <taxon>Dikarya</taxon>
        <taxon>Ascomycota</taxon>
        <taxon>Pezizomycotina</taxon>
        <taxon>Eurotiomycetes</taxon>
        <taxon>Eurotiomycetidae</taxon>
        <taxon>Eurotiales</taxon>
        <taxon>Aspergillaceae</taxon>
        <taxon>Aspergillus</taxon>
        <taxon>Aspergillus subgen. Circumdati</taxon>
    </lineage>
</organism>
<name>A0A5N6YFS2_9EURO</name>
<protein>
    <submittedName>
        <fullName evidence="2">Uncharacterized protein</fullName>
    </submittedName>
</protein>
<dbReference type="EMBL" id="ML737128">
    <property type="protein sequence ID" value="KAE8343703.1"/>
    <property type="molecule type" value="Genomic_DNA"/>
</dbReference>
<accession>A0A5N6YFS2</accession>
<sequence length="53" mass="6018">MPHHWYFGAITIRTWAYLLLATILSLPLLSYQTSRVAIICNDSPSLETLAQAR</sequence>